<dbReference type="InterPro" id="IPR016187">
    <property type="entry name" value="CTDL_fold"/>
</dbReference>
<dbReference type="EC" id="1.8.-.-" evidence="2"/>
<dbReference type="InterPro" id="IPR005532">
    <property type="entry name" value="SUMF_dom"/>
</dbReference>
<feature type="domain" description="Sulfatase-modifying factor enzyme-like" evidence="1">
    <location>
        <begin position="331"/>
        <end position="399"/>
    </location>
</feature>
<name>A0A1E7W8M9_9BURK</name>
<dbReference type="InterPro" id="IPR030809">
    <property type="entry name" value="EgtB_signatur"/>
</dbReference>
<dbReference type="Gene3D" id="3.90.1580.10">
    <property type="entry name" value="paralog of FGE (formylglycine-generating enzyme)"/>
    <property type="match status" value="2"/>
</dbReference>
<dbReference type="SUPFAM" id="SSF56436">
    <property type="entry name" value="C-type lectin-like"/>
    <property type="match status" value="1"/>
</dbReference>
<evidence type="ECO:0000313" key="3">
    <source>
        <dbReference type="Proteomes" id="UP000175989"/>
    </source>
</evidence>
<evidence type="ECO:0000313" key="2">
    <source>
        <dbReference type="EMBL" id="OEZ92609.1"/>
    </source>
</evidence>
<sequence length="404" mass="46062">MNTSPCSFRTATPQQLAQSLRLARDYTLRLFDCFAAAGMDAPARVPYLRTINPPLWEIGHTAWFAEWFILREATSSHPADGNGNCLLTRGDDWFDSALVPHRSRWTLDLPPAAQLKTYCHEVLDRVLDKLAREPHDDAALYPYRLALAHEDMHGEALYYTLQTLGLAAPHDLLPTNFEPKPGYAPSEIGFTGAAFELGAPASGPGFVFDNERQPHRFDIKPFAIDSTLVTNAQFASFVDDGGYDNRQFWNQEGAAWLLRQDRSAPRYWQRDGAQWRTVRFGQLADLDGAEPVRHITLHEALAYCAWAGRRLPTEAEWEFAAVSGHPAFRWGQLWEWTATPFEPYPGFEPDRYREYSQPWFSSHQVLRGASFATPARFISPRFRNFYTPERDDMFVGLRTCALPR</sequence>
<proteinExistence type="predicted"/>
<accession>A0A1E7W8M9</accession>
<dbReference type="EMBL" id="LROM01000147">
    <property type="protein sequence ID" value="OEZ92609.1"/>
    <property type="molecule type" value="Genomic_DNA"/>
</dbReference>
<dbReference type="PANTHER" id="PTHR23150:SF36">
    <property type="entry name" value="HERCYNINE OXYGENASE"/>
    <property type="match status" value="1"/>
</dbReference>
<gene>
    <name evidence="2" type="primary">egtB_2</name>
    <name evidence="2" type="ORF">DUPY_48680</name>
</gene>
<dbReference type="AlphaFoldDB" id="A0A1E7W8M9"/>
<dbReference type="InterPro" id="IPR042095">
    <property type="entry name" value="SUMF_sf"/>
</dbReference>
<dbReference type="InterPro" id="IPR051043">
    <property type="entry name" value="Sulfatase_Mod_Factor_Kinase"/>
</dbReference>
<dbReference type="Proteomes" id="UP000175989">
    <property type="component" value="Unassembled WGS sequence"/>
</dbReference>
<organism evidence="2 3">
    <name type="scientific">Duganella phyllosphaerae</name>
    <dbReference type="NCBI Taxonomy" id="762836"/>
    <lineage>
        <taxon>Bacteria</taxon>
        <taxon>Pseudomonadati</taxon>
        <taxon>Pseudomonadota</taxon>
        <taxon>Betaproteobacteria</taxon>
        <taxon>Burkholderiales</taxon>
        <taxon>Oxalobacteraceae</taxon>
        <taxon>Telluria group</taxon>
        <taxon>Duganella</taxon>
    </lineage>
</organism>
<dbReference type="RefSeq" id="WP_070251741.1">
    <property type="nucleotide sequence ID" value="NZ_LROM01000147.1"/>
</dbReference>
<evidence type="ECO:0000259" key="1">
    <source>
        <dbReference type="Pfam" id="PF03781"/>
    </source>
</evidence>
<dbReference type="PATRIC" id="fig|762836.4.peg.5009"/>
<dbReference type="NCBIfam" id="TIGR04373">
    <property type="entry name" value="egtB_X_signatur"/>
    <property type="match status" value="1"/>
</dbReference>
<dbReference type="Pfam" id="PF03781">
    <property type="entry name" value="FGE-sulfatase"/>
    <property type="match status" value="2"/>
</dbReference>
<protein>
    <submittedName>
        <fullName evidence="2">Iron(II)-dependent oxidoreductase EgtB</fullName>
        <ecNumber evidence="2">1.8.-.-</ecNumber>
    </submittedName>
</protein>
<dbReference type="OrthoDB" id="9768004at2"/>
<dbReference type="NCBIfam" id="NF041186">
    <property type="entry name" value="SenA"/>
    <property type="match status" value="1"/>
</dbReference>
<comment type="caution">
    <text evidence="2">The sequence shown here is derived from an EMBL/GenBank/DDBJ whole genome shotgun (WGS) entry which is preliminary data.</text>
</comment>
<dbReference type="GO" id="GO:0016491">
    <property type="term" value="F:oxidoreductase activity"/>
    <property type="evidence" value="ECO:0007669"/>
    <property type="project" value="UniProtKB-KW"/>
</dbReference>
<keyword evidence="3" id="KW-1185">Reference proteome</keyword>
<reference evidence="3" key="1">
    <citation type="journal article" date="2016" name="Front. Microbiol.">
        <title>Molecular Keys to the Janthinobacterium and Duganella spp. Interaction with the Plant Pathogen Fusarium graminearum.</title>
        <authorList>
            <person name="Haack F.S."/>
            <person name="Poehlein A."/>
            <person name="Kroger C."/>
            <person name="Voigt C.A."/>
            <person name="Piepenbring M."/>
            <person name="Bode H.B."/>
            <person name="Daniel R."/>
            <person name="Schafer W."/>
            <person name="Streit W.R."/>
        </authorList>
    </citation>
    <scope>NUCLEOTIDE SEQUENCE [LARGE SCALE GENOMIC DNA]</scope>
    <source>
        <strain evidence="3">T54</strain>
    </source>
</reference>
<feature type="domain" description="Sulfatase-modifying factor enzyme-like" evidence="1">
    <location>
        <begin position="190"/>
        <end position="325"/>
    </location>
</feature>
<keyword evidence="2" id="KW-0560">Oxidoreductase</keyword>
<dbReference type="PANTHER" id="PTHR23150">
    <property type="entry name" value="SULFATASE MODIFYING FACTOR 1, 2"/>
    <property type="match status" value="1"/>
</dbReference>